<dbReference type="Pfam" id="PF03704">
    <property type="entry name" value="BTAD"/>
    <property type="match status" value="1"/>
</dbReference>
<organism evidence="9 10">
    <name type="scientific">Streptomyces thermocoprophilus</name>
    <dbReference type="NCBI Taxonomy" id="78356"/>
    <lineage>
        <taxon>Bacteria</taxon>
        <taxon>Bacillati</taxon>
        <taxon>Actinomycetota</taxon>
        <taxon>Actinomycetes</taxon>
        <taxon>Kitasatosporales</taxon>
        <taxon>Streptomycetaceae</taxon>
        <taxon>Streptomyces</taxon>
    </lineage>
</organism>
<dbReference type="Gene3D" id="1.10.10.10">
    <property type="entry name" value="Winged helix-like DNA-binding domain superfamily/Winged helix DNA-binding domain"/>
    <property type="match status" value="1"/>
</dbReference>
<dbReference type="InterPro" id="IPR011990">
    <property type="entry name" value="TPR-like_helical_dom_sf"/>
</dbReference>
<dbReference type="EMBL" id="JBHMAR010000045">
    <property type="protein sequence ID" value="MFB9738306.1"/>
    <property type="molecule type" value="Genomic_DNA"/>
</dbReference>
<dbReference type="InterPro" id="IPR003593">
    <property type="entry name" value="AAA+_ATPase"/>
</dbReference>
<dbReference type="Pfam" id="PF13424">
    <property type="entry name" value="TPR_12"/>
    <property type="match status" value="1"/>
</dbReference>
<feature type="compositionally biased region" description="Low complexity" evidence="7">
    <location>
        <begin position="729"/>
        <end position="741"/>
    </location>
</feature>
<name>A0ABV5VKF0_9ACTN</name>
<dbReference type="PANTHER" id="PTHR35807:SF1">
    <property type="entry name" value="TRANSCRIPTIONAL REGULATOR REDD"/>
    <property type="match status" value="1"/>
</dbReference>
<keyword evidence="2" id="KW-0902">Two-component regulatory system</keyword>
<dbReference type="InterPro" id="IPR001867">
    <property type="entry name" value="OmpR/PhoB-type_DNA-bd"/>
</dbReference>
<dbReference type="RefSeq" id="WP_385859827.1">
    <property type="nucleotide sequence ID" value="NZ_JBHMAR010000045.1"/>
</dbReference>
<protein>
    <submittedName>
        <fullName evidence="9">BTAD domain-containing putative transcriptional regulator</fullName>
    </submittedName>
</protein>
<dbReference type="CDD" id="cd15831">
    <property type="entry name" value="BTAD"/>
    <property type="match status" value="1"/>
</dbReference>
<dbReference type="SMART" id="SM00382">
    <property type="entry name" value="AAA"/>
    <property type="match status" value="1"/>
</dbReference>
<feature type="DNA-binding region" description="OmpR/PhoB-type" evidence="6">
    <location>
        <begin position="55"/>
        <end position="156"/>
    </location>
</feature>
<feature type="region of interest" description="Disordered" evidence="7">
    <location>
        <begin position="308"/>
        <end position="373"/>
    </location>
</feature>
<keyword evidence="4 6" id="KW-0238">DNA-binding</keyword>
<dbReference type="SMART" id="SM01043">
    <property type="entry name" value="BTAD"/>
    <property type="match status" value="1"/>
</dbReference>
<dbReference type="SMART" id="SM00862">
    <property type="entry name" value="Trans_reg_C"/>
    <property type="match status" value="1"/>
</dbReference>
<evidence type="ECO:0000256" key="3">
    <source>
        <dbReference type="ARBA" id="ARBA00023015"/>
    </source>
</evidence>
<comment type="similarity">
    <text evidence="1">Belongs to the AfsR/DnrI/RedD regulatory family.</text>
</comment>
<dbReference type="InterPro" id="IPR036388">
    <property type="entry name" value="WH-like_DNA-bd_sf"/>
</dbReference>
<dbReference type="InterPro" id="IPR005158">
    <property type="entry name" value="BTAD"/>
</dbReference>
<feature type="region of interest" description="Disordered" evidence="7">
    <location>
        <begin position="696"/>
        <end position="782"/>
    </location>
</feature>
<evidence type="ECO:0000256" key="7">
    <source>
        <dbReference type="SAM" id="MobiDB-lite"/>
    </source>
</evidence>
<dbReference type="SUPFAM" id="SSF48452">
    <property type="entry name" value="TPR-like"/>
    <property type="match status" value="2"/>
</dbReference>
<evidence type="ECO:0000256" key="1">
    <source>
        <dbReference type="ARBA" id="ARBA00005820"/>
    </source>
</evidence>
<gene>
    <name evidence="9" type="ORF">ACFFRO_24800</name>
</gene>
<evidence type="ECO:0000256" key="4">
    <source>
        <dbReference type="ARBA" id="ARBA00023125"/>
    </source>
</evidence>
<feature type="compositionally biased region" description="Gly residues" evidence="7">
    <location>
        <begin position="321"/>
        <end position="330"/>
    </location>
</feature>
<comment type="caution">
    <text evidence="9">The sequence shown here is derived from an EMBL/GenBank/DDBJ whole genome shotgun (WGS) entry which is preliminary data.</text>
</comment>
<dbReference type="PANTHER" id="PTHR35807">
    <property type="entry name" value="TRANSCRIPTIONAL REGULATOR REDD-RELATED"/>
    <property type="match status" value="1"/>
</dbReference>
<dbReference type="Gene3D" id="3.40.50.300">
    <property type="entry name" value="P-loop containing nucleotide triphosphate hydrolases"/>
    <property type="match status" value="1"/>
</dbReference>
<dbReference type="InterPro" id="IPR027417">
    <property type="entry name" value="P-loop_NTPase"/>
</dbReference>
<dbReference type="Gene3D" id="1.25.40.10">
    <property type="entry name" value="Tetratricopeptide repeat domain"/>
    <property type="match status" value="2"/>
</dbReference>
<dbReference type="Proteomes" id="UP001589703">
    <property type="component" value="Unassembled WGS sequence"/>
</dbReference>
<keyword evidence="5" id="KW-0804">Transcription</keyword>
<dbReference type="InterPro" id="IPR051677">
    <property type="entry name" value="AfsR-DnrI-RedD_regulator"/>
</dbReference>
<proteinExistence type="inferred from homology"/>
<dbReference type="InterPro" id="IPR016032">
    <property type="entry name" value="Sig_transdc_resp-reg_C-effctor"/>
</dbReference>
<feature type="region of interest" description="Disordered" evidence="7">
    <location>
        <begin position="21"/>
        <end position="84"/>
    </location>
</feature>
<keyword evidence="3" id="KW-0805">Transcription regulation</keyword>
<dbReference type="SUPFAM" id="SSF46894">
    <property type="entry name" value="C-terminal effector domain of the bipartite response regulators"/>
    <property type="match status" value="1"/>
</dbReference>
<reference evidence="9 10" key="1">
    <citation type="submission" date="2024-09" db="EMBL/GenBank/DDBJ databases">
        <authorList>
            <person name="Sun Q."/>
            <person name="Mori K."/>
        </authorList>
    </citation>
    <scope>NUCLEOTIDE SEQUENCE [LARGE SCALE GENOMIC DNA]</scope>
    <source>
        <strain evidence="9 10">JCM 10918</strain>
    </source>
</reference>
<evidence type="ECO:0000313" key="10">
    <source>
        <dbReference type="Proteomes" id="UP001589703"/>
    </source>
</evidence>
<dbReference type="SMART" id="SM00028">
    <property type="entry name" value="TPR"/>
    <property type="match status" value="3"/>
</dbReference>
<dbReference type="Pfam" id="PF13181">
    <property type="entry name" value="TPR_8"/>
    <property type="match status" value="1"/>
</dbReference>
<keyword evidence="10" id="KW-1185">Reference proteome</keyword>
<evidence type="ECO:0000259" key="8">
    <source>
        <dbReference type="PROSITE" id="PS51755"/>
    </source>
</evidence>
<feature type="compositionally biased region" description="Gly residues" evidence="7">
    <location>
        <begin position="343"/>
        <end position="352"/>
    </location>
</feature>
<evidence type="ECO:0000313" key="9">
    <source>
        <dbReference type="EMBL" id="MFB9738306.1"/>
    </source>
</evidence>
<evidence type="ECO:0000256" key="6">
    <source>
        <dbReference type="PROSITE-ProRule" id="PRU01091"/>
    </source>
</evidence>
<feature type="compositionally biased region" description="Low complexity" evidence="7">
    <location>
        <begin position="41"/>
        <end position="82"/>
    </location>
</feature>
<sequence>MKRYALRFGLLGPPVLFVPPEPGGTPAPLQGSAHGDGIHAGPGTNSPTGTGTPVTKGTGTGTPVTKGTGTGTPVTKGTGTPVARPVGSPKLRALLAALLLEAGRVVSVDALKEALWGSFPPATARASLHNHVTRLRRLLDDPDRLRTVPPGYLLRVDPGELDIRAFERHLAAARSAHAERAWGRVLQESTEGLALWRGAPGSGLPYGLVSHSLVERLEEIRLLLLELRYDAELARGGDRLDALVPELAALAAEHPLREACHRQLMLALHRTGRSAEALAVHRDLRARLLDELGVEPGPAVRVAHLEVLRGPGESGEQRSAGEGGGRGVEGGENSPGSTARPGDTGGLPGTPGVGRPLAVMKGGWLPRPAQLPPAPAHFTGRRAVLAELRSALTGGTGAVTVVTGTAGVGKSAVALYLAHQLKERFPDGQLYVHLHGATPGMAPVAPGQALASLLRDVGADPRRIPEHPDAAAALLRSLLAPTRTLLVLDDAASAAQVRPLLPAGPGCAVVITSRSPLTALDGARRVPLAPLSAQDSAALLRAVSGRDGLDADHPLVDLSGRLPLALRVLGARLAARRALTPEVLADQLAATESRLPHLEYDDLSVRRSLAVAHDALARGQREADRDAAVALRHIGALDLPSYGATLVAHLIGADERRAEAALDRLVDVALLEETAYGRYAPHDLVRDFARELAATGGDDTATSHATGPDALGGDPRVPAPDPLGRGGRTTDTGPDGTPAAGPEAVSGGTPASGFEPVSGGASAAGPEPVSGGTPATATESTRGCALSSAPAAPVAPASLSALDWYAAVAERVLEAVVERRRDVEDRREPTAAQPTGHAARVAAVPPFDDAAAAFAWADAESENIVALVERATDAPGNATDARVATLLRLLFPCLRRGGRVAEMEVLGRAALCAARRLNDPPAEAHALVDVAGVRFLTGRLGEALALNDRALRIWRRLGHVSHVQRCLNNRGLLLEGLGRYAESGEALLQSLAHARKLGDLHGEAVTRSHLGNLYEHTDPRAAIEQHRRSLALGDAVGDVIVQHTAHCNIGHAHLSLGEPAAALPHFEESLRILGAHGDWHGESQTRLGLVRALRLLGRTERAGRECTDLLERAAARADCYTGALTRHEQGLLLHEQGRTAEARTAWRSALAALDGTDEKGVADELRALLDGAPVG</sequence>
<dbReference type="InterPro" id="IPR019734">
    <property type="entry name" value="TPR_rpt"/>
</dbReference>
<dbReference type="PROSITE" id="PS51755">
    <property type="entry name" value="OMPR_PHOB"/>
    <property type="match status" value="1"/>
</dbReference>
<dbReference type="Pfam" id="PF00486">
    <property type="entry name" value="Trans_reg_C"/>
    <property type="match status" value="1"/>
</dbReference>
<evidence type="ECO:0000256" key="5">
    <source>
        <dbReference type="ARBA" id="ARBA00023163"/>
    </source>
</evidence>
<feature type="compositionally biased region" description="Low complexity" evidence="7">
    <location>
        <begin position="331"/>
        <end position="342"/>
    </location>
</feature>
<accession>A0ABV5VKF0</accession>
<dbReference type="SUPFAM" id="SSF52540">
    <property type="entry name" value="P-loop containing nucleoside triphosphate hydrolases"/>
    <property type="match status" value="1"/>
</dbReference>
<dbReference type="PRINTS" id="PR00364">
    <property type="entry name" value="DISEASERSIST"/>
</dbReference>
<evidence type="ECO:0000256" key="2">
    <source>
        <dbReference type="ARBA" id="ARBA00023012"/>
    </source>
</evidence>
<feature type="domain" description="OmpR/PhoB-type" evidence="8">
    <location>
        <begin position="55"/>
        <end position="156"/>
    </location>
</feature>